<gene>
    <name evidence="1" type="ORF">LCGC14_1046190</name>
</gene>
<evidence type="ECO:0008006" key="2">
    <source>
        <dbReference type="Google" id="ProtNLM"/>
    </source>
</evidence>
<dbReference type="AlphaFoldDB" id="A0A0F9QWC6"/>
<dbReference type="EMBL" id="LAZR01004343">
    <property type="protein sequence ID" value="KKN09478.1"/>
    <property type="molecule type" value="Genomic_DNA"/>
</dbReference>
<name>A0A0F9QWC6_9ZZZZ</name>
<proteinExistence type="predicted"/>
<dbReference type="InterPro" id="IPR029044">
    <property type="entry name" value="Nucleotide-diphossugar_trans"/>
</dbReference>
<reference evidence="1" key="1">
    <citation type="journal article" date="2015" name="Nature">
        <title>Complex archaea that bridge the gap between prokaryotes and eukaryotes.</title>
        <authorList>
            <person name="Spang A."/>
            <person name="Saw J.H."/>
            <person name="Jorgensen S.L."/>
            <person name="Zaremba-Niedzwiedzka K."/>
            <person name="Martijn J."/>
            <person name="Lind A.E."/>
            <person name="van Eijk R."/>
            <person name="Schleper C."/>
            <person name="Guy L."/>
            <person name="Ettema T.J."/>
        </authorList>
    </citation>
    <scope>NUCLEOTIDE SEQUENCE</scope>
</reference>
<accession>A0A0F9QWC6</accession>
<protein>
    <recommendedName>
        <fullName evidence="2">Glycosyltransferase 2-like domain-containing protein</fullName>
    </recommendedName>
</protein>
<comment type="caution">
    <text evidence="1">The sequence shown here is derived from an EMBL/GenBank/DDBJ whole genome shotgun (WGS) entry which is preliminary data.</text>
</comment>
<organism evidence="1">
    <name type="scientific">marine sediment metagenome</name>
    <dbReference type="NCBI Taxonomy" id="412755"/>
    <lineage>
        <taxon>unclassified sequences</taxon>
        <taxon>metagenomes</taxon>
        <taxon>ecological metagenomes</taxon>
    </lineage>
</organism>
<sequence>MVDNGSSDDTIAWLKRHNYEVLRNKKNVGVFHATRRVWLEAHSREYEFILNLQNDFPACHPIPLDDIFLLFETYPKIGFVQLNNKKYLWTHKGRKRVLKIKRRTHNSCTKSKIKGKNVICGSSKFFISNHHFSFNPNFFPCKLVPKLVGKVRKPRERQIMEQFEKTKLKAARTRRRCFETVIRKREGRWKR</sequence>
<dbReference type="Gene3D" id="3.90.550.10">
    <property type="entry name" value="Spore Coat Polysaccharide Biosynthesis Protein SpsA, Chain A"/>
    <property type="match status" value="1"/>
</dbReference>
<evidence type="ECO:0000313" key="1">
    <source>
        <dbReference type="EMBL" id="KKN09478.1"/>
    </source>
</evidence>
<dbReference type="SUPFAM" id="SSF53448">
    <property type="entry name" value="Nucleotide-diphospho-sugar transferases"/>
    <property type="match status" value="1"/>
</dbReference>